<dbReference type="PANTHER" id="PTHR23098:SF16">
    <property type="entry name" value="REGULATORY PROTEIN ZESTE"/>
    <property type="match status" value="1"/>
</dbReference>
<keyword evidence="8" id="KW-1185">Reference proteome</keyword>
<evidence type="ECO:0000313" key="8">
    <source>
        <dbReference type="Proteomes" id="UP001152888"/>
    </source>
</evidence>
<dbReference type="EMBL" id="CAKOFQ010007008">
    <property type="protein sequence ID" value="CAH1986961.1"/>
    <property type="molecule type" value="Genomic_DNA"/>
</dbReference>
<dbReference type="GO" id="GO:0005634">
    <property type="term" value="C:nucleus"/>
    <property type="evidence" value="ECO:0007669"/>
    <property type="project" value="TreeGrafter"/>
</dbReference>
<evidence type="ECO:0000256" key="3">
    <source>
        <dbReference type="ARBA" id="ARBA00023015"/>
    </source>
</evidence>
<organism evidence="7 8">
    <name type="scientific">Acanthoscelides obtectus</name>
    <name type="common">Bean weevil</name>
    <name type="synonym">Bruchus obtectus</name>
    <dbReference type="NCBI Taxonomy" id="200917"/>
    <lineage>
        <taxon>Eukaryota</taxon>
        <taxon>Metazoa</taxon>
        <taxon>Ecdysozoa</taxon>
        <taxon>Arthropoda</taxon>
        <taxon>Hexapoda</taxon>
        <taxon>Insecta</taxon>
        <taxon>Pterygota</taxon>
        <taxon>Neoptera</taxon>
        <taxon>Endopterygota</taxon>
        <taxon>Coleoptera</taxon>
        <taxon>Polyphaga</taxon>
        <taxon>Cucujiformia</taxon>
        <taxon>Chrysomeloidea</taxon>
        <taxon>Chrysomelidae</taxon>
        <taxon>Bruchinae</taxon>
        <taxon>Bruchini</taxon>
        <taxon>Acanthoscelides</taxon>
    </lineage>
</organism>
<dbReference type="InterPro" id="IPR028002">
    <property type="entry name" value="Myb_DNA-bind_5"/>
</dbReference>
<dbReference type="AlphaFoldDB" id="A0A9P0L1A6"/>
<evidence type="ECO:0000259" key="6">
    <source>
        <dbReference type="Pfam" id="PF13873"/>
    </source>
</evidence>
<proteinExistence type="predicted"/>
<sequence length="103" mass="11656">MMKNPELARGRLSTSQTRKDYSKLWSELTNKLNSLGLGQKSVDKWQKSWSDYKLNLKKKAAEIERSRNLTGGGPACSKTLNDFELKILEILGESFFKGTGTQE</sequence>
<reference evidence="7" key="1">
    <citation type="submission" date="2022-03" db="EMBL/GenBank/DDBJ databases">
        <authorList>
            <person name="Sayadi A."/>
        </authorList>
    </citation>
    <scope>NUCLEOTIDE SEQUENCE</scope>
</reference>
<evidence type="ECO:0000256" key="2">
    <source>
        <dbReference type="ARBA" id="ARBA00016807"/>
    </source>
</evidence>
<keyword evidence="4" id="KW-0804">Transcription</keyword>
<dbReference type="OrthoDB" id="7540822at2759"/>
<gene>
    <name evidence="7" type="ORF">ACAOBT_LOCUS17565</name>
</gene>
<evidence type="ECO:0000256" key="5">
    <source>
        <dbReference type="ARBA" id="ARBA00025466"/>
    </source>
</evidence>
<accession>A0A9P0L1A6</accession>
<feature type="domain" description="Myb/SANT-like DNA-binding" evidence="6">
    <location>
        <begin position="1"/>
        <end position="61"/>
    </location>
</feature>
<evidence type="ECO:0000256" key="4">
    <source>
        <dbReference type="ARBA" id="ARBA00023163"/>
    </source>
</evidence>
<protein>
    <recommendedName>
        <fullName evidence="2">Regulatory protein zeste</fullName>
    </recommendedName>
</protein>
<keyword evidence="3" id="KW-0805">Transcription regulation</keyword>
<dbReference type="Pfam" id="PF13873">
    <property type="entry name" value="Myb_DNA-bind_5"/>
    <property type="match status" value="1"/>
</dbReference>
<comment type="caution">
    <text evidence="7">The sequence shown here is derived from an EMBL/GenBank/DDBJ whole genome shotgun (WGS) entry which is preliminary data.</text>
</comment>
<evidence type="ECO:0000256" key="1">
    <source>
        <dbReference type="ARBA" id="ARBA00011764"/>
    </source>
</evidence>
<dbReference type="Proteomes" id="UP001152888">
    <property type="component" value="Unassembled WGS sequence"/>
</dbReference>
<comment type="function">
    <text evidence="5">Involved in transvection phenomena (= synapsis-dependent gene expression), where the synaptic pairing of chromosomes carrying genes with which zeste interacts influences the expression of these genes. Zeste binds to DNA and stimulates transcription from a nearby promoter.</text>
</comment>
<evidence type="ECO:0000313" key="7">
    <source>
        <dbReference type="EMBL" id="CAH1986961.1"/>
    </source>
</evidence>
<dbReference type="PANTHER" id="PTHR23098">
    <property type="entry name" value="AGAP001331-PA-RELATED"/>
    <property type="match status" value="1"/>
</dbReference>
<comment type="subunit">
    <text evidence="1">Self-associates forming complexes of several hundred monomers.</text>
</comment>
<name>A0A9P0L1A6_ACAOB</name>